<evidence type="ECO:0000256" key="2">
    <source>
        <dbReference type="ARBA" id="ARBA00022801"/>
    </source>
</evidence>
<dbReference type="InterPro" id="IPR006034">
    <property type="entry name" value="Asparaginase/glutaminase-like"/>
</dbReference>
<dbReference type="Gene3D" id="1.25.40.20">
    <property type="entry name" value="Ankyrin repeat-containing domain"/>
    <property type="match status" value="1"/>
</dbReference>
<sequence length="478" mass="51653">MAPRPSFNDGSDPGDLVVVVDDGTEVSHRSLRTPISAYQKHIRYAVFECEELLDSSSIDAKGWSHIAQTIFRNYKLFDAFIILHGTDSLAYTCSALSFMLQNLGKPVILTGSQAPMLELQNDAIDNLLGSLIIAGHFMIPEVCLFFNHELLRGNRSTKASASDFAAFTSPNVPPLAIVSSTRTHVSWDRIYRQSHLEPFSIQTSHATGTVACLRIFPGIEPRMVEAVLQLEGLKGLVLETFGAGNAPGGRDGALTKVLANAVTRGIVIVNITQCMTGTVSPLYEPAMLLERAGVIPGHDMTSEAALAKLSYLLAMPGLSPEGIVQKMSVSLRGELTEQANMVFEHPNVILPDRLTKLTSLGFAISQGDAAETQRLLDDKHGWLLNEADYSGNTPLHIAATGPNPEILRILLTKGASVHLRNKTGRTPMFLSADAGLDEHVSLLKQSGAHLHANEMGIARLHAQVRSPDVWSMAGVTSP</sequence>
<name>A0A8H3F405_9LECA</name>
<dbReference type="PROSITE" id="PS50088">
    <property type="entry name" value="ANK_REPEAT"/>
    <property type="match status" value="1"/>
</dbReference>
<dbReference type="InterPro" id="IPR027473">
    <property type="entry name" value="L-asparaginase_C"/>
</dbReference>
<evidence type="ECO:0000256" key="1">
    <source>
        <dbReference type="ARBA" id="ARBA00012920"/>
    </source>
</evidence>
<dbReference type="GO" id="GO:0009066">
    <property type="term" value="P:aspartate family amino acid metabolic process"/>
    <property type="evidence" value="ECO:0007669"/>
    <property type="project" value="UniProtKB-ARBA"/>
</dbReference>
<dbReference type="PIRSF" id="PIRSF500176">
    <property type="entry name" value="L_ASNase"/>
    <property type="match status" value="1"/>
</dbReference>
<dbReference type="InterPro" id="IPR002110">
    <property type="entry name" value="Ankyrin_rpt"/>
</dbReference>
<dbReference type="InterPro" id="IPR037152">
    <property type="entry name" value="L-asparaginase_N_sf"/>
</dbReference>
<dbReference type="PROSITE" id="PS51732">
    <property type="entry name" value="ASN_GLN_ASE_3"/>
    <property type="match status" value="1"/>
</dbReference>
<evidence type="ECO:0000313" key="6">
    <source>
        <dbReference type="EMBL" id="CAF9915253.1"/>
    </source>
</evidence>
<dbReference type="PANTHER" id="PTHR11707:SF28">
    <property type="entry name" value="60 KDA LYSOPHOSPHOLIPASE"/>
    <property type="match status" value="1"/>
</dbReference>
<accession>A0A8H3F405</accession>
<keyword evidence="7" id="KW-1185">Reference proteome</keyword>
<evidence type="ECO:0000256" key="3">
    <source>
        <dbReference type="PROSITE-ProRule" id="PRU00023"/>
    </source>
</evidence>
<dbReference type="PRINTS" id="PR00139">
    <property type="entry name" value="ASNGLNASE"/>
</dbReference>
<keyword evidence="2" id="KW-0378">Hydrolase</keyword>
<evidence type="ECO:0000259" key="5">
    <source>
        <dbReference type="Pfam" id="PF17763"/>
    </source>
</evidence>
<dbReference type="FunFam" id="1.25.40.20:FF:000284">
    <property type="entry name" value="Lysophospholipase, putative"/>
    <property type="match status" value="1"/>
</dbReference>
<dbReference type="FunFam" id="3.40.50.40:FF:000001">
    <property type="entry name" value="L-asparaginase 1"/>
    <property type="match status" value="1"/>
</dbReference>
<dbReference type="EMBL" id="CAJPDT010000014">
    <property type="protein sequence ID" value="CAF9915253.1"/>
    <property type="molecule type" value="Genomic_DNA"/>
</dbReference>
<feature type="repeat" description="ANK" evidence="3">
    <location>
        <begin position="390"/>
        <end position="422"/>
    </location>
</feature>
<dbReference type="InterPro" id="IPR040919">
    <property type="entry name" value="Asparaginase_C"/>
</dbReference>
<keyword evidence="3" id="KW-0040">ANK repeat</keyword>
<dbReference type="PIRSF" id="PIRSF001220">
    <property type="entry name" value="L-ASNase_gatD"/>
    <property type="match status" value="1"/>
</dbReference>
<dbReference type="Gene3D" id="3.40.50.1170">
    <property type="entry name" value="L-asparaginase, N-terminal domain"/>
    <property type="match status" value="1"/>
</dbReference>
<dbReference type="CDD" id="cd08963">
    <property type="entry name" value="L-asparaginase_I"/>
    <property type="match status" value="1"/>
</dbReference>
<feature type="domain" description="L-asparaginase N-terminal" evidence="4">
    <location>
        <begin position="45"/>
        <end position="189"/>
    </location>
</feature>
<gene>
    <name evidence="6" type="ORF">IMSHALPRED_002385</name>
</gene>
<dbReference type="InterPro" id="IPR027474">
    <property type="entry name" value="L-asparaginase_N"/>
</dbReference>
<proteinExistence type="predicted"/>
<feature type="domain" description="Asparaginase/glutaminase C-terminal" evidence="5">
    <location>
        <begin position="210"/>
        <end position="323"/>
    </location>
</feature>
<dbReference type="PANTHER" id="PTHR11707">
    <property type="entry name" value="L-ASPARAGINASE"/>
    <property type="match status" value="1"/>
</dbReference>
<evidence type="ECO:0000313" key="7">
    <source>
        <dbReference type="Proteomes" id="UP000664534"/>
    </source>
</evidence>
<dbReference type="InterPro" id="IPR041725">
    <property type="entry name" value="L-asparaginase_I"/>
</dbReference>
<dbReference type="OrthoDB" id="542841at2759"/>
<dbReference type="Pfam" id="PF00710">
    <property type="entry name" value="Asparaginase"/>
    <property type="match status" value="1"/>
</dbReference>
<dbReference type="EC" id="3.5.1.1" evidence="1"/>
<dbReference type="Gene3D" id="3.40.50.40">
    <property type="match status" value="1"/>
</dbReference>
<dbReference type="Pfam" id="PF12796">
    <property type="entry name" value="Ank_2"/>
    <property type="match status" value="1"/>
</dbReference>
<dbReference type="InterPro" id="IPR036770">
    <property type="entry name" value="Ankyrin_rpt-contain_sf"/>
</dbReference>
<dbReference type="GO" id="GO:0004067">
    <property type="term" value="F:asparaginase activity"/>
    <property type="evidence" value="ECO:0007669"/>
    <property type="project" value="UniProtKB-UniRule"/>
</dbReference>
<dbReference type="Pfam" id="PF17763">
    <property type="entry name" value="Asparaginase_C"/>
    <property type="match status" value="1"/>
</dbReference>
<dbReference type="SUPFAM" id="SSF53774">
    <property type="entry name" value="Glutaminase/Asparaginase"/>
    <property type="match status" value="1"/>
</dbReference>
<dbReference type="SUPFAM" id="SSF48403">
    <property type="entry name" value="Ankyrin repeat"/>
    <property type="match status" value="1"/>
</dbReference>
<dbReference type="InterPro" id="IPR036152">
    <property type="entry name" value="Asp/glu_Ase-like_sf"/>
</dbReference>
<dbReference type="SMART" id="SM00870">
    <property type="entry name" value="Asparaginase"/>
    <property type="match status" value="1"/>
</dbReference>
<dbReference type="PROSITE" id="PS50297">
    <property type="entry name" value="ANK_REP_REGION"/>
    <property type="match status" value="1"/>
</dbReference>
<dbReference type="Proteomes" id="UP000664534">
    <property type="component" value="Unassembled WGS sequence"/>
</dbReference>
<comment type="caution">
    <text evidence="6">The sequence shown here is derived from an EMBL/GenBank/DDBJ whole genome shotgun (WGS) entry which is preliminary data.</text>
</comment>
<dbReference type="SMART" id="SM00248">
    <property type="entry name" value="ANK"/>
    <property type="match status" value="2"/>
</dbReference>
<reference evidence="6" key="1">
    <citation type="submission" date="2021-03" db="EMBL/GenBank/DDBJ databases">
        <authorList>
            <person name="Tagirdzhanova G."/>
        </authorList>
    </citation>
    <scope>NUCLEOTIDE SEQUENCE</scope>
</reference>
<dbReference type="AlphaFoldDB" id="A0A8H3F405"/>
<protein>
    <recommendedName>
        <fullName evidence="1">asparaginase</fullName>
        <ecNumber evidence="1">3.5.1.1</ecNumber>
    </recommendedName>
</protein>
<evidence type="ECO:0000259" key="4">
    <source>
        <dbReference type="Pfam" id="PF00710"/>
    </source>
</evidence>
<organism evidence="6 7">
    <name type="scientific">Imshaugia aleurites</name>
    <dbReference type="NCBI Taxonomy" id="172621"/>
    <lineage>
        <taxon>Eukaryota</taxon>
        <taxon>Fungi</taxon>
        <taxon>Dikarya</taxon>
        <taxon>Ascomycota</taxon>
        <taxon>Pezizomycotina</taxon>
        <taxon>Lecanoromycetes</taxon>
        <taxon>OSLEUM clade</taxon>
        <taxon>Lecanoromycetidae</taxon>
        <taxon>Lecanorales</taxon>
        <taxon>Lecanorineae</taxon>
        <taxon>Parmeliaceae</taxon>
        <taxon>Imshaugia</taxon>
    </lineage>
</organism>